<name>A0A6A6I0L2_9PLEO</name>
<feature type="signal peptide" evidence="2">
    <location>
        <begin position="1"/>
        <end position="17"/>
    </location>
</feature>
<evidence type="ECO:0000256" key="2">
    <source>
        <dbReference type="SAM" id="SignalP"/>
    </source>
</evidence>
<keyword evidence="5" id="KW-1185">Reference proteome</keyword>
<dbReference type="InterPro" id="IPR035940">
    <property type="entry name" value="CAP_sf"/>
</dbReference>
<dbReference type="SUPFAM" id="SSF55797">
    <property type="entry name" value="PR-1-like"/>
    <property type="match status" value="1"/>
</dbReference>
<sequence length="319" mass="33220">MRSSVLLASALAVGAIAGPLHKRLMVTETDLEIVTVTVYVTPGQADPTAGGQARTREHGHGHGHHHPKPKPSAPAAFSSAPAPAPSSAAPKPSSVYTPPPPPPSSTPTPTPEPASSPAPSSSAAAPSSQAPTSSTPTGNGEHTSGTIQATFSSGIAYQESVLWHHNRARANHGATPLVWNTTCEDAARTAAAVCDFQHHVVNGQGQNLFTVSGDMFNVTGGITDSWYKGEADVYTAWGANPDDSTFHQWGHMTQVVWKGTTSVGCVSIDCGSAMTINGRASELNKYTVCNYSPPGNYGGQYAQNVAAPIGDYHKFLWSD</sequence>
<feature type="compositionally biased region" description="Pro residues" evidence="1">
    <location>
        <begin position="97"/>
        <end position="116"/>
    </location>
</feature>
<dbReference type="Proteomes" id="UP000800094">
    <property type="component" value="Unassembled WGS sequence"/>
</dbReference>
<feature type="chain" id="PRO_5025625079" evidence="2">
    <location>
        <begin position="18"/>
        <end position="319"/>
    </location>
</feature>
<dbReference type="Gene3D" id="3.40.33.10">
    <property type="entry name" value="CAP"/>
    <property type="match status" value="1"/>
</dbReference>
<organism evidence="4 5">
    <name type="scientific">Trematosphaeria pertusa</name>
    <dbReference type="NCBI Taxonomy" id="390896"/>
    <lineage>
        <taxon>Eukaryota</taxon>
        <taxon>Fungi</taxon>
        <taxon>Dikarya</taxon>
        <taxon>Ascomycota</taxon>
        <taxon>Pezizomycotina</taxon>
        <taxon>Dothideomycetes</taxon>
        <taxon>Pleosporomycetidae</taxon>
        <taxon>Pleosporales</taxon>
        <taxon>Massarineae</taxon>
        <taxon>Trematosphaeriaceae</taxon>
        <taxon>Trematosphaeria</taxon>
    </lineage>
</organism>
<dbReference type="RefSeq" id="XP_033678437.1">
    <property type="nucleotide sequence ID" value="XM_033830122.1"/>
</dbReference>
<dbReference type="GeneID" id="54583452"/>
<feature type="compositionally biased region" description="Low complexity" evidence="1">
    <location>
        <begin position="117"/>
        <end position="137"/>
    </location>
</feature>
<evidence type="ECO:0000313" key="5">
    <source>
        <dbReference type="Proteomes" id="UP000800094"/>
    </source>
</evidence>
<gene>
    <name evidence="4" type="ORF">BU26DRAFT_523742</name>
</gene>
<dbReference type="PRINTS" id="PR00837">
    <property type="entry name" value="V5TPXLIKE"/>
</dbReference>
<dbReference type="SMART" id="SM00198">
    <property type="entry name" value="SCP"/>
    <property type="match status" value="1"/>
</dbReference>
<evidence type="ECO:0000259" key="3">
    <source>
        <dbReference type="SMART" id="SM00198"/>
    </source>
</evidence>
<dbReference type="OrthoDB" id="337038at2759"/>
<feature type="region of interest" description="Disordered" evidence="1">
    <location>
        <begin position="42"/>
        <end position="146"/>
    </location>
</feature>
<feature type="compositionally biased region" description="Low complexity" evidence="1">
    <location>
        <begin position="73"/>
        <end position="96"/>
    </location>
</feature>
<protein>
    <submittedName>
        <fullName evidence="4">PR-1-like protein</fullName>
    </submittedName>
</protein>
<dbReference type="InterPro" id="IPR014044">
    <property type="entry name" value="CAP_dom"/>
</dbReference>
<evidence type="ECO:0000313" key="4">
    <source>
        <dbReference type="EMBL" id="KAF2243433.1"/>
    </source>
</evidence>
<dbReference type="PANTHER" id="PTHR10334">
    <property type="entry name" value="CYSTEINE-RICH SECRETORY PROTEIN-RELATED"/>
    <property type="match status" value="1"/>
</dbReference>
<dbReference type="EMBL" id="ML987205">
    <property type="protein sequence ID" value="KAF2243433.1"/>
    <property type="molecule type" value="Genomic_DNA"/>
</dbReference>
<dbReference type="Pfam" id="PF00188">
    <property type="entry name" value="CAP"/>
    <property type="match status" value="1"/>
</dbReference>
<proteinExistence type="predicted"/>
<reference evidence="4" key="1">
    <citation type="journal article" date="2020" name="Stud. Mycol.">
        <title>101 Dothideomycetes genomes: a test case for predicting lifestyles and emergence of pathogens.</title>
        <authorList>
            <person name="Haridas S."/>
            <person name="Albert R."/>
            <person name="Binder M."/>
            <person name="Bloem J."/>
            <person name="Labutti K."/>
            <person name="Salamov A."/>
            <person name="Andreopoulos B."/>
            <person name="Baker S."/>
            <person name="Barry K."/>
            <person name="Bills G."/>
            <person name="Bluhm B."/>
            <person name="Cannon C."/>
            <person name="Castanera R."/>
            <person name="Culley D."/>
            <person name="Daum C."/>
            <person name="Ezra D."/>
            <person name="Gonzalez J."/>
            <person name="Henrissat B."/>
            <person name="Kuo A."/>
            <person name="Liang C."/>
            <person name="Lipzen A."/>
            <person name="Lutzoni F."/>
            <person name="Magnuson J."/>
            <person name="Mondo S."/>
            <person name="Nolan M."/>
            <person name="Ohm R."/>
            <person name="Pangilinan J."/>
            <person name="Park H.-J."/>
            <person name="Ramirez L."/>
            <person name="Alfaro M."/>
            <person name="Sun H."/>
            <person name="Tritt A."/>
            <person name="Yoshinaga Y."/>
            <person name="Zwiers L.-H."/>
            <person name="Turgeon B."/>
            <person name="Goodwin S."/>
            <person name="Spatafora J."/>
            <person name="Crous P."/>
            <person name="Grigoriev I."/>
        </authorList>
    </citation>
    <scope>NUCLEOTIDE SEQUENCE</scope>
    <source>
        <strain evidence="4">CBS 122368</strain>
    </source>
</reference>
<dbReference type="InterPro" id="IPR001283">
    <property type="entry name" value="CRISP-related"/>
</dbReference>
<accession>A0A6A6I0L2</accession>
<evidence type="ECO:0000256" key="1">
    <source>
        <dbReference type="SAM" id="MobiDB-lite"/>
    </source>
</evidence>
<dbReference type="AlphaFoldDB" id="A0A6A6I0L2"/>
<keyword evidence="2" id="KW-0732">Signal</keyword>
<feature type="domain" description="SCP" evidence="3">
    <location>
        <begin position="156"/>
        <end position="299"/>
    </location>
</feature>